<dbReference type="Proteomes" id="UP001148313">
    <property type="component" value="Unassembled WGS sequence"/>
</dbReference>
<evidence type="ECO:0000313" key="2">
    <source>
        <dbReference type="EMBL" id="MDA4845369.1"/>
    </source>
</evidence>
<accession>A0ABT4VL12</accession>
<comment type="caution">
    <text evidence="2">The sequence shown here is derived from an EMBL/GenBank/DDBJ whole genome shotgun (WGS) entry which is preliminary data.</text>
</comment>
<gene>
    <name evidence="2" type="ORF">OOZ53_08415</name>
</gene>
<evidence type="ECO:0000313" key="3">
    <source>
        <dbReference type="Proteomes" id="UP001148313"/>
    </source>
</evidence>
<keyword evidence="3" id="KW-1185">Reference proteome</keyword>
<feature type="compositionally biased region" description="Basic residues" evidence="1">
    <location>
        <begin position="97"/>
        <end position="107"/>
    </location>
</feature>
<feature type="region of interest" description="Disordered" evidence="1">
    <location>
        <begin position="88"/>
        <end position="107"/>
    </location>
</feature>
<protein>
    <submittedName>
        <fullName evidence="2">Uncharacterized protein</fullName>
    </submittedName>
</protein>
<sequence>MHPIQDNSDLGQLVRRIGKPDETNVVAFRRGPRYEPLSAEQALVYWMLNLPDAAGVAQAARYALRHTDAGAENSPEVERFCDYLRQAITADGDTPPPRRRSRRRRKA</sequence>
<organism evidence="2 3">
    <name type="scientific">Hoeflea poritis</name>
    <dbReference type="NCBI Taxonomy" id="2993659"/>
    <lineage>
        <taxon>Bacteria</taxon>
        <taxon>Pseudomonadati</taxon>
        <taxon>Pseudomonadota</taxon>
        <taxon>Alphaproteobacteria</taxon>
        <taxon>Hyphomicrobiales</taxon>
        <taxon>Rhizobiaceae</taxon>
        <taxon>Hoeflea</taxon>
    </lineage>
</organism>
<dbReference type="EMBL" id="JAPJZH010000004">
    <property type="protein sequence ID" value="MDA4845369.1"/>
    <property type="molecule type" value="Genomic_DNA"/>
</dbReference>
<dbReference type="RefSeq" id="WP_271088989.1">
    <property type="nucleotide sequence ID" value="NZ_JAPJZH010000004.1"/>
</dbReference>
<reference evidence="2" key="1">
    <citation type="submission" date="2022-11" db="EMBL/GenBank/DDBJ databases">
        <title>Hoeflea poritis sp. nov., isolated from scleractinian coral Porites lutea.</title>
        <authorList>
            <person name="Zhang G."/>
            <person name="Wei Q."/>
            <person name="Cai L."/>
        </authorList>
    </citation>
    <scope>NUCLEOTIDE SEQUENCE</scope>
    <source>
        <strain evidence="2">E7-10</strain>
    </source>
</reference>
<proteinExistence type="predicted"/>
<evidence type="ECO:0000256" key="1">
    <source>
        <dbReference type="SAM" id="MobiDB-lite"/>
    </source>
</evidence>
<name>A0ABT4VL12_9HYPH</name>